<dbReference type="Proteomes" id="UP000308600">
    <property type="component" value="Unassembled WGS sequence"/>
</dbReference>
<organism evidence="1 2">
    <name type="scientific">Pluteus cervinus</name>
    <dbReference type="NCBI Taxonomy" id="181527"/>
    <lineage>
        <taxon>Eukaryota</taxon>
        <taxon>Fungi</taxon>
        <taxon>Dikarya</taxon>
        <taxon>Basidiomycota</taxon>
        <taxon>Agaricomycotina</taxon>
        <taxon>Agaricomycetes</taxon>
        <taxon>Agaricomycetidae</taxon>
        <taxon>Agaricales</taxon>
        <taxon>Pluteineae</taxon>
        <taxon>Pluteaceae</taxon>
        <taxon>Pluteus</taxon>
    </lineage>
</organism>
<dbReference type="EMBL" id="ML208266">
    <property type="protein sequence ID" value="TFK74861.1"/>
    <property type="molecule type" value="Genomic_DNA"/>
</dbReference>
<gene>
    <name evidence="1" type="ORF">BDN72DRAFT_812238</name>
</gene>
<proteinExistence type="predicted"/>
<evidence type="ECO:0000313" key="1">
    <source>
        <dbReference type="EMBL" id="TFK74861.1"/>
    </source>
</evidence>
<protein>
    <submittedName>
        <fullName evidence="1">PQ-loop-domain-containing protein</fullName>
    </submittedName>
</protein>
<keyword evidence="2" id="KW-1185">Reference proteome</keyword>
<reference evidence="1 2" key="1">
    <citation type="journal article" date="2019" name="Nat. Ecol. Evol.">
        <title>Megaphylogeny resolves global patterns of mushroom evolution.</title>
        <authorList>
            <person name="Varga T."/>
            <person name="Krizsan K."/>
            <person name="Foldi C."/>
            <person name="Dima B."/>
            <person name="Sanchez-Garcia M."/>
            <person name="Sanchez-Ramirez S."/>
            <person name="Szollosi G.J."/>
            <person name="Szarkandi J.G."/>
            <person name="Papp V."/>
            <person name="Albert L."/>
            <person name="Andreopoulos W."/>
            <person name="Angelini C."/>
            <person name="Antonin V."/>
            <person name="Barry K.W."/>
            <person name="Bougher N.L."/>
            <person name="Buchanan P."/>
            <person name="Buyck B."/>
            <person name="Bense V."/>
            <person name="Catcheside P."/>
            <person name="Chovatia M."/>
            <person name="Cooper J."/>
            <person name="Damon W."/>
            <person name="Desjardin D."/>
            <person name="Finy P."/>
            <person name="Geml J."/>
            <person name="Haridas S."/>
            <person name="Hughes K."/>
            <person name="Justo A."/>
            <person name="Karasinski D."/>
            <person name="Kautmanova I."/>
            <person name="Kiss B."/>
            <person name="Kocsube S."/>
            <person name="Kotiranta H."/>
            <person name="LaButti K.M."/>
            <person name="Lechner B.E."/>
            <person name="Liimatainen K."/>
            <person name="Lipzen A."/>
            <person name="Lukacs Z."/>
            <person name="Mihaltcheva S."/>
            <person name="Morgado L.N."/>
            <person name="Niskanen T."/>
            <person name="Noordeloos M.E."/>
            <person name="Ohm R.A."/>
            <person name="Ortiz-Santana B."/>
            <person name="Ovrebo C."/>
            <person name="Racz N."/>
            <person name="Riley R."/>
            <person name="Savchenko A."/>
            <person name="Shiryaev A."/>
            <person name="Soop K."/>
            <person name="Spirin V."/>
            <person name="Szebenyi C."/>
            <person name="Tomsovsky M."/>
            <person name="Tulloss R.E."/>
            <person name="Uehling J."/>
            <person name="Grigoriev I.V."/>
            <person name="Vagvolgyi C."/>
            <person name="Papp T."/>
            <person name="Martin F.M."/>
            <person name="Miettinen O."/>
            <person name="Hibbett D.S."/>
            <person name="Nagy L.G."/>
        </authorList>
    </citation>
    <scope>NUCLEOTIDE SEQUENCE [LARGE SCALE GENOMIC DNA]</scope>
    <source>
        <strain evidence="1 2">NL-1719</strain>
    </source>
</reference>
<evidence type="ECO:0000313" key="2">
    <source>
        <dbReference type="Proteomes" id="UP000308600"/>
    </source>
</evidence>
<sequence>MLVENDNTLSTILGWVSIACWIVVYSPQVYENYSLQSGEGLSVVFVVIWLIGDICNLFGALAANLLPTVIYLAVYYTVCDLILLSQIYYYRRKNKSARPSVVGVSASPEETSPLLVSSEARSEATIPPGQTGALIARYLLALAFVFGVGIAAWWVSENMNWDEGTTKPPTGATAWMVQLLGWTSAVLYLGARFPQILKNIKTRCEGLSPALFFFAIFGNVTYAASICAKSLELPYLLTNAGWLAGSILTVFLDVIVLLQFFYYVGRR</sequence>
<accession>A0ACD3BAA4</accession>
<name>A0ACD3BAA4_9AGAR</name>